<dbReference type="Proteomes" id="UP000054477">
    <property type="component" value="Unassembled WGS sequence"/>
</dbReference>
<dbReference type="HOGENOM" id="CLU_1214935_0_0_1"/>
<dbReference type="PANTHER" id="PTHR10982">
    <property type="entry name" value="MALONYL COA-ACYL CARRIER PROTEIN TRANSACYLASE"/>
    <property type="match status" value="1"/>
</dbReference>
<dbReference type="PANTHER" id="PTHR10982:SF21">
    <property type="entry name" value="FATTY ACID SYNTHASE SUBUNIT BETA"/>
    <property type="match status" value="1"/>
</dbReference>
<organism evidence="2 3">
    <name type="scientific">Laccaria amethystina LaAM-08-1</name>
    <dbReference type="NCBI Taxonomy" id="1095629"/>
    <lineage>
        <taxon>Eukaryota</taxon>
        <taxon>Fungi</taxon>
        <taxon>Dikarya</taxon>
        <taxon>Basidiomycota</taxon>
        <taxon>Agaricomycotina</taxon>
        <taxon>Agaricomycetes</taxon>
        <taxon>Agaricomycetidae</taxon>
        <taxon>Agaricales</taxon>
        <taxon>Agaricineae</taxon>
        <taxon>Hydnangiaceae</taxon>
        <taxon>Laccaria</taxon>
    </lineage>
</organism>
<evidence type="ECO:0000313" key="3">
    <source>
        <dbReference type="Proteomes" id="UP000054477"/>
    </source>
</evidence>
<dbReference type="InterPro" id="IPR001227">
    <property type="entry name" value="Ac_transferase_dom_sf"/>
</dbReference>
<evidence type="ECO:0000256" key="1">
    <source>
        <dbReference type="ARBA" id="ARBA00022679"/>
    </source>
</evidence>
<sequence>MGQGWQEPGMGILLRALFAKAQMHLLAVYGSSIVEIVEGNPKEKTIHFGEIKGQAIRQRYMHMACGTTDHPNGLLFATQFAQIALVAAEKAAHLLAIPLANTPLASIGHVLRVSALIGVVFCRGITMQRAAECDSENCCNYSMRAETIATSLTTSLLEIANCNVEVNRILHRVLCAGPSFQGVCAGELIPMFGDIVKSCYEKAQEQQKAEGYINPLPGIDVPFALSLG</sequence>
<dbReference type="InterPro" id="IPR050830">
    <property type="entry name" value="Fungal_FAS"/>
</dbReference>
<dbReference type="EMBL" id="KN838742">
    <property type="protein sequence ID" value="KIJ95810.1"/>
    <property type="molecule type" value="Genomic_DNA"/>
</dbReference>
<dbReference type="AlphaFoldDB" id="A0A0C9WUC1"/>
<reference evidence="2 3" key="1">
    <citation type="submission" date="2014-04" db="EMBL/GenBank/DDBJ databases">
        <authorList>
            <consortium name="DOE Joint Genome Institute"/>
            <person name="Kuo A."/>
            <person name="Kohler A."/>
            <person name="Nagy L.G."/>
            <person name="Floudas D."/>
            <person name="Copeland A."/>
            <person name="Barry K.W."/>
            <person name="Cichocki N."/>
            <person name="Veneault-Fourrey C."/>
            <person name="LaButti K."/>
            <person name="Lindquist E.A."/>
            <person name="Lipzen A."/>
            <person name="Lundell T."/>
            <person name="Morin E."/>
            <person name="Murat C."/>
            <person name="Sun H."/>
            <person name="Tunlid A."/>
            <person name="Henrissat B."/>
            <person name="Grigoriev I.V."/>
            <person name="Hibbett D.S."/>
            <person name="Martin F."/>
            <person name="Nordberg H.P."/>
            <person name="Cantor M.N."/>
            <person name="Hua S.X."/>
        </authorList>
    </citation>
    <scope>NUCLEOTIDE SEQUENCE [LARGE SCALE GENOMIC DNA]</scope>
    <source>
        <strain evidence="2 3">LaAM-08-1</strain>
    </source>
</reference>
<name>A0A0C9WUC1_9AGAR</name>
<keyword evidence="3" id="KW-1185">Reference proteome</keyword>
<evidence type="ECO:0000313" key="2">
    <source>
        <dbReference type="EMBL" id="KIJ95810.1"/>
    </source>
</evidence>
<dbReference type="GO" id="GO:0016740">
    <property type="term" value="F:transferase activity"/>
    <property type="evidence" value="ECO:0007669"/>
    <property type="project" value="UniProtKB-KW"/>
</dbReference>
<accession>A0A0C9WUC1</accession>
<reference evidence="3" key="2">
    <citation type="submission" date="2015-01" db="EMBL/GenBank/DDBJ databases">
        <title>Evolutionary Origins and Diversification of the Mycorrhizal Mutualists.</title>
        <authorList>
            <consortium name="DOE Joint Genome Institute"/>
            <consortium name="Mycorrhizal Genomics Consortium"/>
            <person name="Kohler A."/>
            <person name="Kuo A."/>
            <person name="Nagy L.G."/>
            <person name="Floudas D."/>
            <person name="Copeland A."/>
            <person name="Barry K.W."/>
            <person name="Cichocki N."/>
            <person name="Veneault-Fourrey C."/>
            <person name="LaButti K."/>
            <person name="Lindquist E.A."/>
            <person name="Lipzen A."/>
            <person name="Lundell T."/>
            <person name="Morin E."/>
            <person name="Murat C."/>
            <person name="Riley R."/>
            <person name="Ohm R."/>
            <person name="Sun H."/>
            <person name="Tunlid A."/>
            <person name="Henrissat B."/>
            <person name="Grigoriev I.V."/>
            <person name="Hibbett D.S."/>
            <person name="Martin F."/>
        </authorList>
    </citation>
    <scope>NUCLEOTIDE SEQUENCE [LARGE SCALE GENOMIC DNA]</scope>
    <source>
        <strain evidence="3">LaAM-08-1</strain>
    </source>
</reference>
<dbReference type="Gene3D" id="6.10.60.10">
    <property type="match status" value="1"/>
</dbReference>
<gene>
    <name evidence="2" type="ORF">K443DRAFT_315297</name>
</gene>
<dbReference type="STRING" id="1095629.A0A0C9WUC1"/>
<protein>
    <submittedName>
        <fullName evidence="2">Uncharacterized protein</fullName>
    </submittedName>
</protein>
<proteinExistence type="predicted"/>
<keyword evidence="1" id="KW-0808">Transferase</keyword>
<dbReference type="OrthoDB" id="3048714at2759"/>
<dbReference type="Gene3D" id="3.40.366.10">
    <property type="entry name" value="Malonyl-Coenzyme A Acyl Carrier Protein, domain 2"/>
    <property type="match status" value="1"/>
</dbReference>